<dbReference type="GO" id="GO:0061630">
    <property type="term" value="F:ubiquitin protein ligase activity"/>
    <property type="evidence" value="ECO:0007669"/>
    <property type="project" value="UniProtKB-EC"/>
</dbReference>
<dbReference type="SMART" id="SM00184">
    <property type="entry name" value="RING"/>
    <property type="match status" value="1"/>
</dbReference>
<evidence type="ECO:0000256" key="5">
    <source>
        <dbReference type="ARBA" id="ARBA00022707"/>
    </source>
</evidence>
<evidence type="ECO:0000259" key="14">
    <source>
        <dbReference type="PROSITE" id="PS50089"/>
    </source>
</evidence>
<evidence type="ECO:0000313" key="16">
    <source>
        <dbReference type="Proteomes" id="UP001159364"/>
    </source>
</evidence>
<dbReference type="Gene3D" id="3.30.40.10">
    <property type="entry name" value="Zinc/RING finger domain, C3HC4 (zinc finger)"/>
    <property type="match status" value="1"/>
</dbReference>
<evidence type="ECO:0000256" key="7">
    <source>
        <dbReference type="ARBA" id="ARBA00022771"/>
    </source>
</evidence>
<dbReference type="InterPro" id="IPR013083">
    <property type="entry name" value="Znf_RING/FYVE/PHD"/>
</dbReference>
<dbReference type="Pfam" id="PF13920">
    <property type="entry name" value="zf-C3HC4_3"/>
    <property type="match status" value="1"/>
</dbReference>
<dbReference type="InterPro" id="IPR001841">
    <property type="entry name" value="Znf_RING"/>
</dbReference>
<dbReference type="CDD" id="cd16789">
    <property type="entry name" value="mRING-HC-C3HC5_MGRN1-like"/>
    <property type="match status" value="1"/>
</dbReference>
<organism evidence="15 16">
    <name type="scientific">Erythroxylum novogranatense</name>
    <dbReference type="NCBI Taxonomy" id="1862640"/>
    <lineage>
        <taxon>Eukaryota</taxon>
        <taxon>Viridiplantae</taxon>
        <taxon>Streptophyta</taxon>
        <taxon>Embryophyta</taxon>
        <taxon>Tracheophyta</taxon>
        <taxon>Spermatophyta</taxon>
        <taxon>Magnoliopsida</taxon>
        <taxon>eudicotyledons</taxon>
        <taxon>Gunneridae</taxon>
        <taxon>Pentapetalae</taxon>
        <taxon>rosids</taxon>
        <taxon>fabids</taxon>
        <taxon>Malpighiales</taxon>
        <taxon>Erythroxylaceae</taxon>
        <taxon>Erythroxylum</taxon>
    </lineage>
</organism>
<keyword evidence="9" id="KW-0862">Zinc</keyword>
<protein>
    <recommendedName>
        <fullName evidence="3">RING-type E3 ubiquitin transferase</fullName>
        <ecNumber evidence="3">2.3.2.27</ecNumber>
    </recommendedName>
</protein>
<dbReference type="SUPFAM" id="SSF57850">
    <property type="entry name" value="RING/U-box"/>
    <property type="match status" value="1"/>
</dbReference>
<dbReference type="GO" id="GO:0008270">
    <property type="term" value="F:zinc ion binding"/>
    <property type="evidence" value="ECO:0007669"/>
    <property type="project" value="UniProtKB-KW"/>
</dbReference>
<dbReference type="EC" id="2.3.2.27" evidence="3"/>
<reference evidence="15 16" key="1">
    <citation type="submission" date="2021-09" db="EMBL/GenBank/DDBJ databases">
        <title>Genomic insights and catalytic innovation underlie evolution of tropane alkaloids biosynthesis.</title>
        <authorList>
            <person name="Wang Y.-J."/>
            <person name="Tian T."/>
            <person name="Huang J.-P."/>
            <person name="Huang S.-X."/>
        </authorList>
    </citation>
    <scope>NUCLEOTIDE SEQUENCE [LARGE SCALE GENOMIC DNA]</scope>
    <source>
        <strain evidence="15">KIB-2018</strain>
        <tissue evidence="15">Leaf</tissue>
    </source>
</reference>
<evidence type="ECO:0000256" key="9">
    <source>
        <dbReference type="ARBA" id="ARBA00022833"/>
    </source>
</evidence>
<dbReference type="GO" id="GO:0016567">
    <property type="term" value="P:protein ubiquitination"/>
    <property type="evidence" value="ECO:0007669"/>
    <property type="project" value="TreeGrafter"/>
</dbReference>
<feature type="region of interest" description="Disordered" evidence="13">
    <location>
        <begin position="1"/>
        <end position="66"/>
    </location>
</feature>
<dbReference type="Proteomes" id="UP001159364">
    <property type="component" value="Linkage Group LG05"/>
</dbReference>
<dbReference type="EMBL" id="JAIWQS010000005">
    <property type="protein sequence ID" value="KAJ8766271.1"/>
    <property type="molecule type" value="Genomic_DNA"/>
</dbReference>
<name>A0AAV8THC0_9ROSI</name>
<evidence type="ECO:0000256" key="10">
    <source>
        <dbReference type="ARBA" id="ARBA00023288"/>
    </source>
</evidence>
<evidence type="ECO:0000256" key="12">
    <source>
        <dbReference type="PROSITE-ProRule" id="PRU00175"/>
    </source>
</evidence>
<evidence type="ECO:0000313" key="15">
    <source>
        <dbReference type="EMBL" id="KAJ8766271.1"/>
    </source>
</evidence>
<keyword evidence="6" id="KW-0479">Metal-binding</keyword>
<evidence type="ECO:0000256" key="13">
    <source>
        <dbReference type="SAM" id="MobiDB-lite"/>
    </source>
</evidence>
<dbReference type="InterPro" id="IPR058981">
    <property type="entry name" value="MGRN1/RNF157-like_N"/>
</dbReference>
<evidence type="ECO:0000256" key="4">
    <source>
        <dbReference type="ARBA" id="ARBA00022679"/>
    </source>
</evidence>
<dbReference type="FunFam" id="3.30.40.10:FF:000115">
    <property type="entry name" value="probable E3 ubiquitin-protein ligase LOG2"/>
    <property type="match status" value="1"/>
</dbReference>
<gene>
    <name evidence="15" type="ORF">K2173_022330</name>
</gene>
<feature type="domain" description="RING-type" evidence="14">
    <location>
        <begin position="326"/>
        <end position="365"/>
    </location>
</feature>
<keyword evidence="16" id="KW-1185">Reference proteome</keyword>
<keyword evidence="5" id="KW-0519">Myristate</keyword>
<dbReference type="AlphaFoldDB" id="A0AAV8THC0"/>
<keyword evidence="4" id="KW-0808">Transferase</keyword>
<keyword evidence="8" id="KW-0833">Ubl conjugation pathway</keyword>
<feature type="compositionally biased region" description="Pro residues" evidence="13">
    <location>
        <begin position="36"/>
        <end position="50"/>
    </location>
</feature>
<comment type="catalytic activity">
    <reaction evidence="1">
        <text>S-ubiquitinyl-[E2 ubiquitin-conjugating enzyme]-L-cysteine + [acceptor protein]-L-lysine = [E2 ubiquitin-conjugating enzyme]-L-cysteine + N(6)-ubiquitinyl-[acceptor protein]-L-lysine.</text>
        <dbReference type="EC" id="2.3.2.27"/>
    </reaction>
</comment>
<comment type="caution">
    <text evidence="15">The sequence shown here is derived from an EMBL/GenBank/DDBJ whole genome shotgun (WGS) entry which is preliminary data.</text>
</comment>
<evidence type="ECO:0000256" key="6">
    <source>
        <dbReference type="ARBA" id="ARBA00022723"/>
    </source>
</evidence>
<evidence type="ECO:0000256" key="11">
    <source>
        <dbReference type="ARBA" id="ARBA00025721"/>
    </source>
</evidence>
<dbReference type="PANTHER" id="PTHR22996">
    <property type="entry name" value="MAHOGUNIN"/>
    <property type="match status" value="1"/>
</dbReference>
<comment type="pathway">
    <text evidence="2">Protein modification; protein ubiquitination.</text>
</comment>
<keyword evidence="7 12" id="KW-0863">Zinc-finger</keyword>
<dbReference type="PROSITE" id="PS50089">
    <property type="entry name" value="ZF_RING_2"/>
    <property type="match status" value="1"/>
</dbReference>
<dbReference type="InterPro" id="IPR045195">
    <property type="entry name" value="LOG2-like_mRING_C3HC5"/>
</dbReference>
<dbReference type="PANTHER" id="PTHR22996:SF4">
    <property type="entry name" value="E3 UBIQUITIN-PROTEIN LIGASE LUL4-RELATED"/>
    <property type="match status" value="1"/>
</dbReference>
<proteinExistence type="inferred from homology"/>
<evidence type="ECO:0000256" key="8">
    <source>
        <dbReference type="ARBA" id="ARBA00022786"/>
    </source>
</evidence>
<dbReference type="InterPro" id="IPR045194">
    <property type="entry name" value="MGRN1/RNF157-like"/>
</dbReference>
<dbReference type="Pfam" id="PF26192">
    <property type="entry name" value="RNF157-like_N"/>
    <property type="match status" value="1"/>
</dbReference>
<evidence type="ECO:0000256" key="3">
    <source>
        <dbReference type="ARBA" id="ARBA00012483"/>
    </source>
</evidence>
<feature type="compositionally biased region" description="Low complexity" evidence="13">
    <location>
        <begin position="54"/>
        <end position="65"/>
    </location>
</feature>
<sequence>MGISWSSSNRRRHNAYYHNPPPQPPPYYYSSEALSLPPPPPPPPLPPPAAPHQNYFATTSTSTPTNPYPAPLPPAHSYYNSHPYGSSSFANHMVGRFHYHPYYYNNQGNGWPAIRPDVGLAHPIQPAPYVEHQNAKKVRNDVNVHKDTLKFEIDEQNPDQHLVSFVFDALFDGRITIFYFAKEEPNCRFVPLYPEAYLPVKISFEKGPGQKFHQPTGTGIDLGFFELDELSKPSPGEDVFPLIIVAETCLPADSLDEHFDESAANPSGHMQITQAVLEKKDGEPFQVRVMRQILWIDGVRYELRELYGIGGSAAEGFKDSDPGKECVICMTEPKDTAVLPCRHMCMCSDCAKALRLQSNKCPICRQSIEELIEIKINGSDQ</sequence>
<keyword evidence="10" id="KW-0449">Lipoprotein</keyword>
<evidence type="ECO:0000256" key="1">
    <source>
        <dbReference type="ARBA" id="ARBA00000900"/>
    </source>
</evidence>
<accession>A0AAV8THC0</accession>
<evidence type="ECO:0000256" key="2">
    <source>
        <dbReference type="ARBA" id="ARBA00004906"/>
    </source>
</evidence>
<comment type="similarity">
    <text evidence="11">Belongs to the RING-type zinc finger family. LOG2 subfamily.</text>
</comment>